<feature type="compositionally biased region" description="Basic and acidic residues" evidence="1">
    <location>
        <begin position="51"/>
        <end position="73"/>
    </location>
</feature>
<protein>
    <submittedName>
        <fullName evidence="2">Uncharacterized protein</fullName>
    </submittedName>
</protein>
<feature type="region of interest" description="Disordered" evidence="1">
    <location>
        <begin position="1"/>
        <end position="103"/>
    </location>
</feature>
<accession>A0AAV7LZP7</accession>
<organism evidence="2 3">
    <name type="scientific">Pleurodeles waltl</name>
    <name type="common">Iberian ribbed newt</name>
    <dbReference type="NCBI Taxonomy" id="8319"/>
    <lineage>
        <taxon>Eukaryota</taxon>
        <taxon>Metazoa</taxon>
        <taxon>Chordata</taxon>
        <taxon>Craniata</taxon>
        <taxon>Vertebrata</taxon>
        <taxon>Euteleostomi</taxon>
        <taxon>Amphibia</taxon>
        <taxon>Batrachia</taxon>
        <taxon>Caudata</taxon>
        <taxon>Salamandroidea</taxon>
        <taxon>Salamandridae</taxon>
        <taxon>Pleurodelinae</taxon>
        <taxon>Pleurodeles</taxon>
    </lineage>
</organism>
<name>A0AAV7LZP7_PLEWA</name>
<dbReference type="AlphaFoldDB" id="A0AAV7LZP7"/>
<dbReference type="Proteomes" id="UP001066276">
    <property type="component" value="Chromosome 10"/>
</dbReference>
<gene>
    <name evidence="2" type="ORF">NDU88_002149</name>
</gene>
<comment type="caution">
    <text evidence="2">The sequence shown here is derived from an EMBL/GenBank/DDBJ whole genome shotgun (WGS) entry which is preliminary data.</text>
</comment>
<evidence type="ECO:0000313" key="2">
    <source>
        <dbReference type="EMBL" id="KAJ1097020.1"/>
    </source>
</evidence>
<reference evidence="2" key="1">
    <citation type="journal article" date="2022" name="bioRxiv">
        <title>Sequencing and chromosome-scale assembly of the giantPleurodeles waltlgenome.</title>
        <authorList>
            <person name="Brown T."/>
            <person name="Elewa A."/>
            <person name="Iarovenko S."/>
            <person name="Subramanian E."/>
            <person name="Araus A.J."/>
            <person name="Petzold A."/>
            <person name="Susuki M."/>
            <person name="Suzuki K.-i.T."/>
            <person name="Hayashi T."/>
            <person name="Toyoda A."/>
            <person name="Oliveira C."/>
            <person name="Osipova E."/>
            <person name="Leigh N.D."/>
            <person name="Simon A."/>
            <person name="Yun M.H."/>
        </authorList>
    </citation>
    <scope>NUCLEOTIDE SEQUENCE</scope>
    <source>
        <strain evidence="2">20211129_DDA</strain>
        <tissue evidence="2">Liver</tissue>
    </source>
</reference>
<sequence length="103" mass="10960">MNVRQSENQDGGSARGALPGPRLGTGLPARAPRAEPQRVARRALGPGLSPHAEERCGRGQHRESGSYKCREDCLGQALTSEPPRLENNTSGEREPPGAPRPVS</sequence>
<evidence type="ECO:0000256" key="1">
    <source>
        <dbReference type="SAM" id="MobiDB-lite"/>
    </source>
</evidence>
<keyword evidence="3" id="KW-1185">Reference proteome</keyword>
<proteinExistence type="predicted"/>
<feature type="compositionally biased region" description="Polar residues" evidence="1">
    <location>
        <begin position="1"/>
        <end position="11"/>
    </location>
</feature>
<dbReference type="EMBL" id="JANPWB010000014">
    <property type="protein sequence ID" value="KAJ1097020.1"/>
    <property type="molecule type" value="Genomic_DNA"/>
</dbReference>
<evidence type="ECO:0000313" key="3">
    <source>
        <dbReference type="Proteomes" id="UP001066276"/>
    </source>
</evidence>